<keyword evidence="1" id="KW-0472">Membrane</keyword>
<evidence type="ECO:0000313" key="3">
    <source>
        <dbReference type="EMBL" id="GJE25775.1"/>
    </source>
</evidence>
<evidence type="ECO:0000259" key="2">
    <source>
        <dbReference type="Pfam" id="PF07811"/>
    </source>
</evidence>
<name>A0ABQ4T482_METOR</name>
<reference evidence="3" key="2">
    <citation type="submission" date="2021-08" db="EMBL/GenBank/DDBJ databases">
        <authorList>
            <person name="Tani A."/>
            <person name="Ola A."/>
            <person name="Ogura Y."/>
            <person name="Katsura K."/>
            <person name="Hayashi T."/>
        </authorList>
    </citation>
    <scope>NUCLEOTIDE SEQUENCE</scope>
    <source>
        <strain evidence="3">NBRC 15689</strain>
    </source>
</reference>
<keyword evidence="4" id="KW-1185">Reference proteome</keyword>
<accession>A0ABQ4T482</accession>
<dbReference type="EMBL" id="BPQV01000002">
    <property type="protein sequence ID" value="GJE25775.1"/>
    <property type="molecule type" value="Genomic_DNA"/>
</dbReference>
<dbReference type="Pfam" id="PF07811">
    <property type="entry name" value="TadE"/>
    <property type="match status" value="1"/>
</dbReference>
<evidence type="ECO:0000256" key="1">
    <source>
        <dbReference type="SAM" id="Phobius"/>
    </source>
</evidence>
<organism evidence="3 4">
    <name type="scientific">Methylobacterium organophilum</name>
    <dbReference type="NCBI Taxonomy" id="410"/>
    <lineage>
        <taxon>Bacteria</taxon>
        <taxon>Pseudomonadati</taxon>
        <taxon>Pseudomonadota</taxon>
        <taxon>Alphaproteobacteria</taxon>
        <taxon>Hyphomicrobiales</taxon>
        <taxon>Methylobacteriaceae</taxon>
        <taxon>Methylobacterium</taxon>
    </lineage>
</organism>
<evidence type="ECO:0000313" key="4">
    <source>
        <dbReference type="Proteomes" id="UP001055156"/>
    </source>
</evidence>
<feature type="transmembrane region" description="Helical" evidence="1">
    <location>
        <begin position="30"/>
        <end position="53"/>
    </location>
</feature>
<sequence>MGAVGHGRNGLRRVFGRFARAQGGGPAVEFALMLVPFFGLLGGIIQFAFIIWAGQNLDQMVQRAVRNLFTGSFQNANMGQTDTATLLSNLKATMCQSGGAAMVTVFPCSALKLNVSVSSSFANGSQLNAYDSTSRSISTSFEGYTCARAREIVIVSAVVPLPTFFKLLNPGILLMADGSYLLQSTAVFRTEPYSAPSAVCS</sequence>
<keyword evidence="1" id="KW-1133">Transmembrane helix</keyword>
<keyword evidence="1" id="KW-0812">Transmembrane</keyword>
<protein>
    <recommendedName>
        <fullName evidence="2">TadE-like domain-containing protein</fullName>
    </recommendedName>
</protein>
<dbReference type="InterPro" id="IPR012495">
    <property type="entry name" value="TadE-like_dom"/>
</dbReference>
<dbReference type="Proteomes" id="UP001055156">
    <property type="component" value="Unassembled WGS sequence"/>
</dbReference>
<gene>
    <name evidence="3" type="ORF">LKMONMHP_0615</name>
</gene>
<feature type="domain" description="TadE-like" evidence="2">
    <location>
        <begin position="27"/>
        <end position="66"/>
    </location>
</feature>
<comment type="caution">
    <text evidence="3">The sequence shown here is derived from an EMBL/GenBank/DDBJ whole genome shotgun (WGS) entry which is preliminary data.</text>
</comment>
<reference evidence="3" key="1">
    <citation type="journal article" date="2021" name="Front. Microbiol.">
        <title>Comprehensive Comparative Genomics and Phenotyping of Methylobacterium Species.</title>
        <authorList>
            <person name="Alessa O."/>
            <person name="Ogura Y."/>
            <person name="Fujitani Y."/>
            <person name="Takami H."/>
            <person name="Hayashi T."/>
            <person name="Sahin N."/>
            <person name="Tani A."/>
        </authorList>
    </citation>
    <scope>NUCLEOTIDE SEQUENCE</scope>
    <source>
        <strain evidence="3">NBRC 15689</strain>
    </source>
</reference>
<proteinExistence type="predicted"/>